<reference evidence="2 3" key="1">
    <citation type="submission" date="2023-03" db="EMBL/GenBank/DDBJ databases">
        <title>Draft genome sequence of type strain Streptomyces ferralitis JCM 14344.</title>
        <authorList>
            <person name="Klaysubun C."/>
            <person name="Duangmal K."/>
        </authorList>
    </citation>
    <scope>NUCLEOTIDE SEQUENCE [LARGE SCALE GENOMIC DNA]</scope>
    <source>
        <strain evidence="2 3">JCM 14344</strain>
    </source>
</reference>
<organism evidence="2 3">
    <name type="scientific">Streptantibioticus ferralitis</name>
    <dbReference type="NCBI Taxonomy" id="236510"/>
    <lineage>
        <taxon>Bacteria</taxon>
        <taxon>Bacillati</taxon>
        <taxon>Actinomycetota</taxon>
        <taxon>Actinomycetes</taxon>
        <taxon>Kitasatosporales</taxon>
        <taxon>Streptomycetaceae</taxon>
        <taxon>Streptantibioticus</taxon>
    </lineage>
</organism>
<dbReference type="Gene3D" id="3.40.50.1820">
    <property type="entry name" value="alpha/beta hydrolase"/>
    <property type="match status" value="1"/>
</dbReference>
<protein>
    <submittedName>
        <fullName evidence="2">Alpha/beta hydrolase</fullName>
    </submittedName>
</protein>
<dbReference type="Pfam" id="PF12697">
    <property type="entry name" value="Abhydrolase_6"/>
    <property type="match status" value="1"/>
</dbReference>
<dbReference type="RefSeq" id="WP_275822470.1">
    <property type="nucleotide sequence ID" value="NZ_BAAANM010000044.1"/>
</dbReference>
<dbReference type="InterPro" id="IPR000073">
    <property type="entry name" value="AB_hydrolase_1"/>
</dbReference>
<dbReference type="GO" id="GO:0016787">
    <property type="term" value="F:hydrolase activity"/>
    <property type="evidence" value="ECO:0007669"/>
    <property type="project" value="UniProtKB-KW"/>
</dbReference>
<feature type="domain" description="AB hydrolase-1" evidence="1">
    <location>
        <begin position="16"/>
        <end position="249"/>
    </location>
</feature>
<proteinExistence type="predicted"/>
<sequence length="263" mass="28365">MANEIGDGDSAARPPVVLVHGNPENAAVWGPVLKVLDREDVFTLSPPGFGVPLPGGFEATVAGYREWLVSRLEAFGRPVDLVGHDWGGAHVVQVAMHRPDLIRSWVSDTMQLFAPDYVWHPLAQVWQQEGAGEASVAELFGGTFEQRMAVVNGMGINGPVAERLAAGFDEELGRAVLSLLRSAAQPVMAEAGKDLARARQRPGLVLVPTADPNGTLAMHQWSAQQAGADIALLEGVVHWWPETDPRPAVEAMTRFWAGLPHRD</sequence>
<comment type="caution">
    <text evidence="2">The sequence shown here is derived from an EMBL/GenBank/DDBJ whole genome shotgun (WGS) entry which is preliminary data.</text>
</comment>
<evidence type="ECO:0000313" key="3">
    <source>
        <dbReference type="Proteomes" id="UP001220022"/>
    </source>
</evidence>
<evidence type="ECO:0000313" key="2">
    <source>
        <dbReference type="EMBL" id="MDF2261154.1"/>
    </source>
</evidence>
<gene>
    <name evidence="2" type="ORF">P2L57_37180</name>
</gene>
<dbReference type="InterPro" id="IPR029058">
    <property type="entry name" value="AB_hydrolase_fold"/>
</dbReference>
<keyword evidence="2" id="KW-0378">Hydrolase</keyword>
<evidence type="ECO:0000259" key="1">
    <source>
        <dbReference type="Pfam" id="PF12697"/>
    </source>
</evidence>
<name>A0ABT5ZBE8_9ACTN</name>
<accession>A0ABT5ZBE8</accession>
<dbReference type="Proteomes" id="UP001220022">
    <property type="component" value="Unassembled WGS sequence"/>
</dbReference>
<keyword evidence="3" id="KW-1185">Reference proteome</keyword>
<dbReference type="EMBL" id="JARHTQ010000048">
    <property type="protein sequence ID" value="MDF2261154.1"/>
    <property type="molecule type" value="Genomic_DNA"/>
</dbReference>
<dbReference type="SUPFAM" id="SSF53474">
    <property type="entry name" value="alpha/beta-Hydrolases"/>
    <property type="match status" value="1"/>
</dbReference>